<evidence type="ECO:0000259" key="1">
    <source>
        <dbReference type="SMART" id="SM00860"/>
    </source>
</evidence>
<dbReference type="Proteomes" id="UP001054892">
    <property type="component" value="Unassembled WGS sequence"/>
</dbReference>
<keyword evidence="5" id="KW-1185">Reference proteome</keyword>
<sequence>MFTHDELQRLRQHELAPFAGRIIHQARPPITDAELAEVEARLGRALPSSLVRLWRVAYGGRLDYDFQVDYQGHLHAFSLSELFFPGSDGYNDLWGWIEHEEEGARAFAEDEGREWDGRLAFLPVGGFEYLERIYVCVEPGEDFGAVYAWSQGLPPAWSMRLHEDSFTRVADDFEGLFAQLVYYRDPFEEDADGTGLELDEALDPLAIEDAALAQRLRAGMTALVQDWRGALDDGRLSVEPALQRLALEHAVEHDDEALLARLAGAGVDLGQLIRGGVNAPVYARLLKREALLAWFAGHGIAERQRDQ</sequence>
<accession>A0A6J4DZQ3</accession>
<dbReference type="SUPFAM" id="SSF160631">
    <property type="entry name" value="SMI1/KNR4-like"/>
    <property type="match status" value="1"/>
</dbReference>
<dbReference type="EMBL" id="AP023189">
    <property type="protein sequence ID" value="BCG22967.1"/>
    <property type="molecule type" value="Genomic_DNA"/>
</dbReference>
<dbReference type="KEGG" id="ptw:TUM18999_11580"/>
<feature type="domain" description="Knr4/Smi1-like" evidence="1">
    <location>
        <begin position="29"/>
        <end position="179"/>
    </location>
</feature>
<dbReference type="Pfam" id="PF09346">
    <property type="entry name" value="SMI1_KNR4"/>
    <property type="match status" value="1"/>
</dbReference>
<gene>
    <name evidence="2" type="ORF">TUM18999_11580</name>
    <name evidence="3" type="ORF">TUM20286_30980</name>
</gene>
<name>A0A6J4DZQ3_9PSED</name>
<evidence type="ECO:0000313" key="2">
    <source>
        <dbReference type="EMBL" id="BCG22967.1"/>
    </source>
</evidence>
<evidence type="ECO:0000313" key="3">
    <source>
        <dbReference type="EMBL" id="GJN53346.1"/>
    </source>
</evidence>
<evidence type="ECO:0000313" key="4">
    <source>
        <dbReference type="Proteomes" id="UP000509383"/>
    </source>
</evidence>
<dbReference type="SMART" id="SM00860">
    <property type="entry name" value="SMI1_KNR4"/>
    <property type="match status" value="1"/>
</dbReference>
<protein>
    <recommendedName>
        <fullName evidence="1">Knr4/Smi1-like domain-containing protein</fullName>
    </recommendedName>
</protein>
<proteinExistence type="predicted"/>
<dbReference type="InterPro" id="IPR018958">
    <property type="entry name" value="Knr4/Smi1-like_dom"/>
</dbReference>
<dbReference type="InterPro" id="IPR037883">
    <property type="entry name" value="Knr4/Smi1-like_sf"/>
</dbReference>
<evidence type="ECO:0000313" key="5">
    <source>
        <dbReference type="Proteomes" id="UP001054892"/>
    </source>
</evidence>
<reference evidence="2 4" key="1">
    <citation type="submission" date="2020-05" db="EMBL/GenBank/DDBJ databases">
        <title>Characterization of novel class B3 metallo-beta-lactamase from novel Pseudomonas species.</title>
        <authorList>
            <person name="Yamada K."/>
            <person name="Aoki K."/>
            <person name="Ishii Y."/>
        </authorList>
    </citation>
    <scope>NUCLEOTIDE SEQUENCE [LARGE SCALE GENOMIC DNA]</scope>
    <source>
        <strain evidence="2 4">TUM18999</strain>
        <strain evidence="3 5">TUM20286</strain>
    </source>
</reference>
<dbReference type="EMBL" id="BQKM01000006">
    <property type="protein sequence ID" value="GJN53346.1"/>
    <property type="molecule type" value="Genomic_DNA"/>
</dbReference>
<organism evidence="2 4">
    <name type="scientific">Pseudomonas tohonis</name>
    <dbReference type="NCBI Taxonomy" id="2725477"/>
    <lineage>
        <taxon>Bacteria</taxon>
        <taxon>Pseudomonadati</taxon>
        <taxon>Pseudomonadota</taxon>
        <taxon>Gammaproteobacteria</taxon>
        <taxon>Pseudomonadales</taxon>
        <taxon>Pseudomonadaceae</taxon>
        <taxon>Pseudomonas</taxon>
    </lineage>
</organism>
<dbReference type="Proteomes" id="UP000509383">
    <property type="component" value="Chromosome"/>
</dbReference>
<dbReference type="AlphaFoldDB" id="A0A6J4DZQ3"/>
<dbReference type="RefSeq" id="WP_173173409.1">
    <property type="nucleotide sequence ID" value="NZ_AP023189.1"/>
</dbReference>
<dbReference type="Gene3D" id="3.40.1580.10">
    <property type="entry name" value="SMI1/KNR4-like"/>
    <property type="match status" value="1"/>
</dbReference>